<dbReference type="AlphaFoldDB" id="A0AAV5KTL6"/>
<name>A0AAV5KTL6_9ROSI</name>
<keyword evidence="2" id="KW-1185">Reference proteome</keyword>
<evidence type="ECO:0008006" key="3">
    <source>
        <dbReference type="Google" id="ProtNLM"/>
    </source>
</evidence>
<evidence type="ECO:0000313" key="2">
    <source>
        <dbReference type="Proteomes" id="UP001054252"/>
    </source>
</evidence>
<protein>
    <recommendedName>
        <fullName evidence="3">Proteasome alpha-type subunits domain-containing protein</fullName>
    </recommendedName>
</protein>
<organism evidence="1 2">
    <name type="scientific">Rubroshorea leprosula</name>
    <dbReference type="NCBI Taxonomy" id="152421"/>
    <lineage>
        <taxon>Eukaryota</taxon>
        <taxon>Viridiplantae</taxon>
        <taxon>Streptophyta</taxon>
        <taxon>Embryophyta</taxon>
        <taxon>Tracheophyta</taxon>
        <taxon>Spermatophyta</taxon>
        <taxon>Magnoliopsida</taxon>
        <taxon>eudicotyledons</taxon>
        <taxon>Gunneridae</taxon>
        <taxon>Pentapetalae</taxon>
        <taxon>rosids</taxon>
        <taxon>malvids</taxon>
        <taxon>Malvales</taxon>
        <taxon>Dipterocarpaceae</taxon>
        <taxon>Rubroshorea</taxon>
    </lineage>
</organism>
<dbReference type="InterPro" id="IPR029055">
    <property type="entry name" value="Ntn_hydrolases_N"/>
</dbReference>
<gene>
    <name evidence="1" type="ORF">SLEP1_g37119</name>
</gene>
<dbReference type="EMBL" id="BPVZ01000078">
    <property type="protein sequence ID" value="GKV28017.1"/>
    <property type="molecule type" value="Genomic_DNA"/>
</dbReference>
<sequence>MSNIETGYNLFVTTFSSDSRVFQIEYTAKGELNFRDLSILE</sequence>
<comment type="caution">
    <text evidence="1">The sequence shown here is derived from an EMBL/GenBank/DDBJ whole genome shotgun (WGS) entry which is preliminary data.</text>
</comment>
<proteinExistence type="predicted"/>
<dbReference type="SUPFAM" id="SSF56235">
    <property type="entry name" value="N-terminal nucleophile aminohydrolases (Ntn hydrolases)"/>
    <property type="match status" value="1"/>
</dbReference>
<accession>A0AAV5KTL6</accession>
<reference evidence="1 2" key="1">
    <citation type="journal article" date="2021" name="Commun. Biol.">
        <title>The genome of Shorea leprosula (Dipterocarpaceae) highlights the ecological relevance of drought in aseasonal tropical rainforests.</title>
        <authorList>
            <person name="Ng K.K.S."/>
            <person name="Kobayashi M.J."/>
            <person name="Fawcett J.A."/>
            <person name="Hatakeyama M."/>
            <person name="Paape T."/>
            <person name="Ng C.H."/>
            <person name="Ang C.C."/>
            <person name="Tnah L.H."/>
            <person name="Lee C.T."/>
            <person name="Nishiyama T."/>
            <person name="Sese J."/>
            <person name="O'Brien M.J."/>
            <person name="Copetti D."/>
            <person name="Mohd Noor M.I."/>
            <person name="Ong R.C."/>
            <person name="Putra M."/>
            <person name="Sireger I.Z."/>
            <person name="Indrioko S."/>
            <person name="Kosugi Y."/>
            <person name="Izuno A."/>
            <person name="Isagi Y."/>
            <person name="Lee S.L."/>
            <person name="Shimizu K.K."/>
        </authorList>
    </citation>
    <scope>NUCLEOTIDE SEQUENCE [LARGE SCALE GENOMIC DNA]</scope>
    <source>
        <strain evidence="1">214</strain>
    </source>
</reference>
<dbReference type="Proteomes" id="UP001054252">
    <property type="component" value="Unassembled WGS sequence"/>
</dbReference>
<evidence type="ECO:0000313" key="1">
    <source>
        <dbReference type="EMBL" id="GKV28017.1"/>
    </source>
</evidence>